<dbReference type="PROSITE" id="PS50181">
    <property type="entry name" value="FBOX"/>
    <property type="match status" value="1"/>
</dbReference>
<dbReference type="AlphaFoldDB" id="A0A2Z3EUK0"/>
<feature type="domain" description="F-box" evidence="1">
    <location>
        <begin position="1"/>
        <end position="46"/>
    </location>
</feature>
<dbReference type="CDD" id="cd22162">
    <property type="entry name" value="F-box_AtSKIP3-like"/>
    <property type="match status" value="1"/>
</dbReference>
<dbReference type="PANTHER" id="PTHR32278:SF135">
    <property type="entry name" value="F-BOX PROTEIN PP2-B12"/>
    <property type="match status" value="1"/>
</dbReference>
<gene>
    <name evidence="2" type="primary">PP2-7</name>
</gene>
<reference evidence="2" key="1">
    <citation type="submission" date="2017-06" db="EMBL/GenBank/DDBJ databases">
        <title>Cloning and expression analysis of the phloem protein 2 (PP2) genes from ramie (Boehmeria nivea L. Gaud).</title>
        <authorList>
            <person name="Guo P."/>
        </authorList>
    </citation>
    <scope>NUCLEOTIDE SEQUENCE</scope>
</reference>
<dbReference type="Gene3D" id="1.20.1280.50">
    <property type="match status" value="1"/>
</dbReference>
<dbReference type="InterPro" id="IPR036047">
    <property type="entry name" value="F-box-like_dom_sf"/>
</dbReference>
<dbReference type="SUPFAM" id="SSF81383">
    <property type="entry name" value="F-box domain"/>
    <property type="match status" value="1"/>
</dbReference>
<protein>
    <submittedName>
        <fullName evidence="2">Phloem protein 2-7</fullName>
    </submittedName>
</protein>
<sequence length="262" mass="29837">MEMSNIPEECISHIISFTSPKDACRLSLVSPLFRSASESDAVWGKFLPHDYKDLIVRRSEPGPSLDSMTKKALFFYLCDNPILIDNGIMSFRLEKQSGKKCFMIASRALSIIWGDTGHYWKRISLPETRFSEVAKLSYVWWLEINGKVETNILSRETTYGAYFVYKLGERHVGFNQKTVQLRVNCEGKGNENARNVCLDPSRNVPPLPRDRGDGWMEVEMGEFFNEQGEDGSVLCGLKELDYYNRKCGLIVEGIELRPKGVA</sequence>
<dbReference type="InterPro" id="IPR025886">
    <property type="entry name" value="PP2-like"/>
</dbReference>
<dbReference type="PANTHER" id="PTHR32278">
    <property type="entry name" value="F-BOX DOMAIN-CONTAINING PROTEIN"/>
    <property type="match status" value="1"/>
</dbReference>
<accession>A0A2Z3EUK0</accession>
<dbReference type="InterPro" id="IPR001810">
    <property type="entry name" value="F-box_dom"/>
</dbReference>
<organism evidence="2">
    <name type="scientific">Boehmeria nivea</name>
    <name type="common">Chinese grass</name>
    <name type="synonym">Urtica nivea</name>
    <dbReference type="NCBI Taxonomy" id="83906"/>
    <lineage>
        <taxon>Eukaryota</taxon>
        <taxon>Viridiplantae</taxon>
        <taxon>Streptophyta</taxon>
        <taxon>Embryophyta</taxon>
        <taxon>Tracheophyta</taxon>
        <taxon>Spermatophyta</taxon>
        <taxon>Magnoliopsida</taxon>
        <taxon>eudicotyledons</taxon>
        <taxon>Gunneridae</taxon>
        <taxon>Pentapetalae</taxon>
        <taxon>rosids</taxon>
        <taxon>fabids</taxon>
        <taxon>Rosales</taxon>
        <taxon>Urticaceae</taxon>
        <taxon>Boehmeria</taxon>
    </lineage>
</organism>
<dbReference type="Pfam" id="PF14299">
    <property type="entry name" value="PP2"/>
    <property type="match status" value="1"/>
</dbReference>
<dbReference type="SMART" id="SM00256">
    <property type="entry name" value="FBOX"/>
    <property type="match status" value="1"/>
</dbReference>
<dbReference type="EMBL" id="MF362965">
    <property type="protein sequence ID" value="AWL54292.1"/>
    <property type="molecule type" value="Genomic_DNA"/>
</dbReference>
<evidence type="ECO:0000313" key="2">
    <source>
        <dbReference type="EMBL" id="AWL54292.1"/>
    </source>
</evidence>
<dbReference type="Pfam" id="PF00646">
    <property type="entry name" value="F-box"/>
    <property type="match status" value="1"/>
</dbReference>
<evidence type="ECO:0000259" key="1">
    <source>
        <dbReference type="PROSITE" id="PS50181"/>
    </source>
</evidence>
<name>A0A2Z3EUK0_BOENI</name>
<proteinExistence type="predicted"/>